<dbReference type="InterPro" id="IPR035994">
    <property type="entry name" value="Nucleoside_phosphorylase_sf"/>
</dbReference>
<comment type="pathway">
    <text evidence="4">Purine metabolism; purine nucleoside salvage.</text>
</comment>
<keyword evidence="3 4" id="KW-0660">Purine salvage</keyword>
<keyword evidence="4" id="KW-0539">Nucleus</keyword>
<evidence type="ECO:0000313" key="6">
    <source>
        <dbReference type="EMBL" id="CCC91757.1"/>
    </source>
</evidence>
<gene>
    <name evidence="6" type="ORF">TCIL3000_7_5710</name>
</gene>
<comment type="similarity">
    <text evidence="4">Belongs to the PNP/MTAP phosphorylase family. MTAP subfamily.</text>
</comment>
<dbReference type="GO" id="GO:0006166">
    <property type="term" value="P:purine ribonucleoside salvage"/>
    <property type="evidence" value="ECO:0007669"/>
    <property type="project" value="UniProtKB-UniRule"/>
</dbReference>
<dbReference type="Gene3D" id="3.40.50.1580">
    <property type="entry name" value="Nucleoside phosphorylase domain"/>
    <property type="match status" value="1"/>
</dbReference>
<dbReference type="InterPro" id="IPR010044">
    <property type="entry name" value="MTAP"/>
</dbReference>
<keyword evidence="1 4" id="KW-0328">Glycosyltransferase</keyword>
<dbReference type="UniPathway" id="UPA00606"/>
<sequence>MTTEGDKTKIMYTSPHDVPVLIGVIGGTGTYSVEAMQNIKHYTIPTPYGMPSGNVWVATVSGVLCAFIARHGYNHEFTPDEVNYRANVYAMKLLGVKYLIGANAVGSLDEKFLPGDIVLADQIIDRTTGRHSTFFGNGIVAHVDYAYPLSAKFRQLALDVLMKLMPELIEETGASKPWKLCEGATLVTMSGPQFSTRAESFVNKNLGGHLIGMTTATEAKLAREAEMAYLVLAAVTDMDAWTDGAHVDSRGVREVMALNVRKLQVFIVELIKAVASRPFDDPAHSCMEYAVTTKPSAITKEVRQRVAPLLVKYPQYAP</sequence>
<keyword evidence="4" id="KW-0963">Cytoplasm</keyword>
<comment type="function">
    <text evidence="4">Purine nucleoside phosphorylase involved in purine salvage.</text>
</comment>
<feature type="binding site" evidence="4">
    <location>
        <position position="213"/>
    </location>
    <ligand>
        <name>substrate</name>
    </ligand>
</feature>
<comment type="miscellaneous">
    <text evidence="4">Although this enzyme belongs to the family of MTA phosphorylases based on sequence homology, it lacks several conserved amino acids in the substrate binding pocket that confer specificity towards MTA.</text>
</comment>
<dbReference type="GO" id="GO:0005829">
    <property type="term" value="C:cytosol"/>
    <property type="evidence" value="ECO:0007669"/>
    <property type="project" value="TreeGrafter"/>
</dbReference>
<feature type="site" description="Important for substrate specificity" evidence="4">
    <location>
        <position position="249"/>
    </location>
</feature>
<dbReference type="AlphaFoldDB" id="G0UQU6"/>
<evidence type="ECO:0000256" key="3">
    <source>
        <dbReference type="ARBA" id="ARBA00022726"/>
    </source>
</evidence>
<organism evidence="6">
    <name type="scientific">Trypanosoma congolense (strain IL3000)</name>
    <dbReference type="NCBI Taxonomy" id="1068625"/>
    <lineage>
        <taxon>Eukaryota</taxon>
        <taxon>Discoba</taxon>
        <taxon>Euglenozoa</taxon>
        <taxon>Kinetoplastea</taxon>
        <taxon>Metakinetoplastina</taxon>
        <taxon>Trypanosomatida</taxon>
        <taxon>Trypanosomatidae</taxon>
        <taxon>Trypanosoma</taxon>
        <taxon>Nannomonas</taxon>
    </lineage>
</organism>
<dbReference type="InterPro" id="IPR000845">
    <property type="entry name" value="Nucleoside_phosphorylase_d"/>
</dbReference>
<keyword evidence="2 4" id="KW-0808">Transferase</keyword>
<feature type="binding site" evidence="4">
    <location>
        <position position="28"/>
    </location>
    <ligand>
        <name>phosphate</name>
        <dbReference type="ChEBI" id="CHEBI:43474"/>
    </ligand>
</feature>
<dbReference type="GO" id="GO:0017061">
    <property type="term" value="F:S-methyl-5-thioadenosine phosphorylase activity"/>
    <property type="evidence" value="ECO:0007669"/>
    <property type="project" value="InterPro"/>
</dbReference>
<dbReference type="Pfam" id="PF01048">
    <property type="entry name" value="PNP_UDP_1"/>
    <property type="match status" value="1"/>
</dbReference>
<evidence type="ECO:0000256" key="1">
    <source>
        <dbReference type="ARBA" id="ARBA00022676"/>
    </source>
</evidence>
<comment type="subunit">
    <text evidence="4">Homotrimer.</text>
</comment>
<name>G0UQU6_TRYCI</name>
<reference evidence="6" key="1">
    <citation type="journal article" date="2012" name="Proc. Natl. Acad. Sci. U.S.A.">
        <title>Antigenic diversity is generated by distinct evolutionary mechanisms in African trypanosome species.</title>
        <authorList>
            <person name="Jackson A.P."/>
            <person name="Berry A."/>
            <person name="Aslett M."/>
            <person name="Allison H.C."/>
            <person name="Burton P."/>
            <person name="Vavrova-Anderson J."/>
            <person name="Brown R."/>
            <person name="Browne H."/>
            <person name="Corton N."/>
            <person name="Hauser H."/>
            <person name="Gamble J."/>
            <person name="Gilderthorp R."/>
            <person name="Marcello L."/>
            <person name="McQuillan J."/>
            <person name="Otto T.D."/>
            <person name="Quail M.A."/>
            <person name="Sanders M.J."/>
            <person name="van Tonder A."/>
            <person name="Ginger M.L."/>
            <person name="Field M.C."/>
            <person name="Barry J.D."/>
            <person name="Hertz-Fowler C."/>
            <person name="Berriman M."/>
        </authorList>
    </citation>
    <scope>NUCLEOTIDE SEQUENCE</scope>
    <source>
        <strain evidence="6">IL3000</strain>
    </source>
</reference>
<comment type="subcellular location">
    <subcellularLocation>
        <location evidence="4">Cytoplasm</location>
    </subcellularLocation>
    <subcellularLocation>
        <location evidence="4">Nucleus</location>
    </subcellularLocation>
</comment>
<dbReference type="PANTHER" id="PTHR42679">
    <property type="entry name" value="S-METHYL-5'-THIOADENOSINE PHOSPHORYLASE"/>
    <property type="match status" value="1"/>
</dbReference>
<dbReference type="PANTHER" id="PTHR42679:SF2">
    <property type="entry name" value="S-METHYL-5'-THIOADENOSINE PHOSPHORYLASE"/>
    <property type="match status" value="1"/>
</dbReference>
<dbReference type="HAMAP" id="MF_01963">
    <property type="entry name" value="MTAP"/>
    <property type="match status" value="1"/>
</dbReference>
<dbReference type="InterPro" id="IPR018099">
    <property type="entry name" value="Purine_phosphorylase-2_CS"/>
</dbReference>
<evidence type="ECO:0000256" key="4">
    <source>
        <dbReference type="HAMAP-Rule" id="MF_03155"/>
    </source>
</evidence>
<feature type="domain" description="Nucleoside phosphorylase" evidence="5">
    <location>
        <begin position="22"/>
        <end position="272"/>
    </location>
</feature>
<evidence type="ECO:0000259" key="5">
    <source>
        <dbReference type="Pfam" id="PF01048"/>
    </source>
</evidence>
<dbReference type="FunFam" id="3.40.50.1580:FF:000012">
    <property type="entry name" value="Probable 6-oxopurine nucleoside phosphorylase"/>
    <property type="match status" value="1"/>
</dbReference>
<dbReference type="GO" id="GO:0019509">
    <property type="term" value="P:L-methionine salvage from methylthioadenosine"/>
    <property type="evidence" value="ECO:0007669"/>
    <property type="project" value="TreeGrafter"/>
</dbReference>
<dbReference type="EC" id="2.4.2.1" evidence="4"/>
<comment type="catalytic activity">
    <reaction evidence="4">
        <text>a purine D-ribonucleoside + phosphate = a purine nucleobase + alpha-D-ribose 1-phosphate</text>
        <dbReference type="Rhea" id="RHEA:19805"/>
        <dbReference type="ChEBI" id="CHEBI:26386"/>
        <dbReference type="ChEBI" id="CHEBI:43474"/>
        <dbReference type="ChEBI" id="CHEBI:57720"/>
        <dbReference type="ChEBI" id="CHEBI:142355"/>
        <dbReference type="EC" id="2.4.2.1"/>
    </reaction>
</comment>
<accession>G0UQU6</accession>
<protein>
    <recommendedName>
        <fullName evidence="4">Purine nucleoside phosphorylase</fullName>
        <shortName evidence="4">PNP</shortName>
        <ecNumber evidence="4">2.4.2.1</ecNumber>
    </recommendedName>
</protein>
<dbReference type="VEuPathDB" id="TriTrypDB:TcIL3000_7_5710"/>
<comment type="caution">
    <text evidence="4">Lacks conserved residue(s) required for the propagation of feature annotation.</text>
</comment>
<feature type="site" description="Important for substrate specificity" evidence="4">
    <location>
        <position position="195"/>
    </location>
</feature>
<feature type="binding site" evidence="4">
    <location>
        <begin position="237"/>
        <end position="239"/>
    </location>
    <ligand>
        <name>substrate</name>
    </ligand>
</feature>
<feature type="binding site" evidence="4">
    <location>
        <position position="214"/>
    </location>
    <ligand>
        <name>phosphate</name>
        <dbReference type="ChEBI" id="CHEBI:43474"/>
    </ligand>
</feature>
<evidence type="ECO:0000256" key="2">
    <source>
        <dbReference type="ARBA" id="ARBA00022679"/>
    </source>
</evidence>
<feature type="binding site" evidence="4">
    <location>
        <begin position="70"/>
        <end position="71"/>
    </location>
    <ligand>
        <name>phosphate</name>
        <dbReference type="ChEBI" id="CHEBI:43474"/>
    </ligand>
</feature>
<proteinExistence type="inferred from homology"/>
<dbReference type="EMBL" id="HE575320">
    <property type="protein sequence ID" value="CCC91757.1"/>
    <property type="molecule type" value="Genomic_DNA"/>
</dbReference>
<dbReference type="SUPFAM" id="SSF53167">
    <property type="entry name" value="Purine and uridine phosphorylases"/>
    <property type="match status" value="1"/>
</dbReference>
<dbReference type="CDD" id="cd09010">
    <property type="entry name" value="MTAP_SsMTAPII_like_MTIP"/>
    <property type="match status" value="1"/>
</dbReference>
<dbReference type="GO" id="GO:0005634">
    <property type="term" value="C:nucleus"/>
    <property type="evidence" value="ECO:0007669"/>
    <property type="project" value="UniProtKB-SubCell"/>
</dbReference>
<dbReference type="PROSITE" id="PS01240">
    <property type="entry name" value="PNP_MTAP_2"/>
    <property type="match status" value="1"/>
</dbReference>